<name>A0A2P5X9Z1_GOSBA</name>
<dbReference type="Proteomes" id="UP000239757">
    <property type="component" value="Unassembled WGS sequence"/>
</dbReference>
<dbReference type="PANTHER" id="PTHR47723:SF19">
    <property type="entry name" value="POLYNUCLEOTIDYL TRANSFERASE, RIBONUCLEASE H-LIKE SUPERFAMILY PROTEIN"/>
    <property type="match status" value="1"/>
</dbReference>
<organism evidence="2 3">
    <name type="scientific">Gossypium barbadense</name>
    <name type="common">Sea Island cotton</name>
    <name type="synonym">Hibiscus barbadensis</name>
    <dbReference type="NCBI Taxonomy" id="3634"/>
    <lineage>
        <taxon>Eukaryota</taxon>
        <taxon>Viridiplantae</taxon>
        <taxon>Streptophyta</taxon>
        <taxon>Embryophyta</taxon>
        <taxon>Tracheophyta</taxon>
        <taxon>Spermatophyta</taxon>
        <taxon>Magnoliopsida</taxon>
        <taxon>eudicotyledons</taxon>
        <taxon>Gunneridae</taxon>
        <taxon>Pentapetalae</taxon>
        <taxon>rosids</taxon>
        <taxon>malvids</taxon>
        <taxon>Malvales</taxon>
        <taxon>Malvaceae</taxon>
        <taxon>Malvoideae</taxon>
        <taxon>Gossypium</taxon>
    </lineage>
</organism>
<protein>
    <recommendedName>
        <fullName evidence="4">RNase H type-1 domain-containing protein</fullName>
    </recommendedName>
</protein>
<feature type="signal peptide" evidence="1">
    <location>
        <begin position="1"/>
        <end position="34"/>
    </location>
</feature>
<dbReference type="EMBL" id="KZ665350">
    <property type="protein sequence ID" value="PPS00137.1"/>
    <property type="molecule type" value="Genomic_DNA"/>
</dbReference>
<evidence type="ECO:0000313" key="2">
    <source>
        <dbReference type="EMBL" id="PPS00137.1"/>
    </source>
</evidence>
<evidence type="ECO:0000256" key="1">
    <source>
        <dbReference type="SAM" id="SignalP"/>
    </source>
</evidence>
<proteinExistence type="predicted"/>
<dbReference type="InterPro" id="IPR053151">
    <property type="entry name" value="RNase_H-like"/>
</dbReference>
<keyword evidence="1" id="KW-0732">Signal</keyword>
<accession>A0A2P5X9Z1</accession>
<dbReference type="AlphaFoldDB" id="A0A2P5X9Z1"/>
<dbReference type="OrthoDB" id="10633249at2759"/>
<sequence length="234" mass="25775">MVDANGIWRWDAFAHLIGYFALVQIASMPPPCEALGEDKFVWQGHILIPRIMFGKRFRSYMSRNGLGVSSGLQWKIVCPVIMSGEDAILHCLLLVSFVDQIRKLFCMPYEIALSPSQRNSVVLRISLDNASFGLSMLAHSSLLDSLQRTDSSPVNTLISPPTGWVKLNADGAVAATNAWAAAGRILRDESGLVGNIQEICCRDWEVQFAKILRVANIVADFMAKIESVQDGAVH</sequence>
<gene>
    <name evidence="2" type="ORF">GOBAR_AA20512</name>
</gene>
<feature type="chain" id="PRO_5015181258" description="RNase H type-1 domain-containing protein" evidence="1">
    <location>
        <begin position="35"/>
        <end position="234"/>
    </location>
</feature>
<evidence type="ECO:0000313" key="3">
    <source>
        <dbReference type="Proteomes" id="UP000239757"/>
    </source>
</evidence>
<dbReference type="PANTHER" id="PTHR47723">
    <property type="entry name" value="OS05G0353850 PROTEIN"/>
    <property type="match status" value="1"/>
</dbReference>
<evidence type="ECO:0008006" key="4">
    <source>
        <dbReference type="Google" id="ProtNLM"/>
    </source>
</evidence>
<reference evidence="2 3" key="1">
    <citation type="submission" date="2015-01" db="EMBL/GenBank/DDBJ databases">
        <title>Genome of allotetraploid Gossypium barbadense reveals genomic plasticity and fiber elongation in cotton evolution.</title>
        <authorList>
            <person name="Chen X."/>
            <person name="Liu X."/>
            <person name="Zhao B."/>
            <person name="Zheng H."/>
            <person name="Hu Y."/>
            <person name="Lu G."/>
            <person name="Yang C."/>
            <person name="Chen J."/>
            <person name="Shan C."/>
            <person name="Zhang L."/>
            <person name="Zhou Y."/>
            <person name="Wang L."/>
            <person name="Guo W."/>
            <person name="Bai Y."/>
            <person name="Ruan J."/>
            <person name="Shangguan X."/>
            <person name="Mao Y."/>
            <person name="Jiang J."/>
            <person name="Zhu Y."/>
            <person name="Lei J."/>
            <person name="Kang H."/>
            <person name="Chen S."/>
            <person name="He X."/>
            <person name="Wang R."/>
            <person name="Wang Y."/>
            <person name="Chen J."/>
            <person name="Wang L."/>
            <person name="Yu S."/>
            <person name="Wang B."/>
            <person name="Wei J."/>
            <person name="Song S."/>
            <person name="Lu X."/>
            <person name="Gao Z."/>
            <person name="Gu W."/>
            <person name="Deng X."/>
            <person name="Ma D."/>
            <person name="Wang S."/>
            <person name="Liang W."/>
            <person name="Fang L."/>
            <person name="Cai C."/>
            <person name="Zhu X."/>
            <person name="Zhou B."/>
            <person name="Zhang Y."/>
            <person name="Chen Z."/>
            <person name="Xu S."/>
            <person name="Zhu R."/>
            <person name="Wang S."/>
            <person name="Zhang T."/>
            <person name="Zhao G."/>
        </authorList>
    </citation>
    <scope>NUCLEOTIDE SEQUENCE [LARGE SCALE GENOMIC DNA]</scope>
    <source>
        <strain evidence="3">cv. Xinhai21</strain>
        <tissue evidence="2">Leaf</tissue>
    </source>
</reference>